<comment type="caution">
    <text evidence="3">The sequence shown here is derived from an EMBL/GenBank/DDBJ whole genome shotgun (WGS) entry which is preliminary data.</text>
</comment>
<keyword evidence="2" id="KW-0812">Transmembrane</keyword>
<evidence type="ECO:0000256" key="1">
    <source>
        <dbReference type="SAM" id="MobiDB-lite"/>
    </source>
</evidence>
<keyword evidence="2" id="KW-1133">Transmembrane helix</keyword>
<evidence type="ECO:0000256" key="2">
    <source>
        <dbReference type="SAM" id="Phobius"/>
    </source>
</evidence>
<dbReference type="Proteomes" id="UP000004508">
    <property type="component" value="Unassembled WGS sequence"/>
</dbReference>
<dbReference type="EMBL" id="ADVG01000002">
    <property type="protein sequence ID" value="EFH86366.1"/>
    <property type="molecule type" value="Genomic_DNA"/>
</dbReference>
<dbReference type="OrthoDB" id="151281at2"/>
<proteinExistence type="predicted"/>
<feature type="transmembrane region" description="Helical" evidence="2">
    <location>
        <begin position="6"/>
        <end position="22"/>
    </location>
</feature>
<dbReference type="RefSeq" id="WP_007910630.1">
    <property type="nucleotide sequence ID" value="NZ_ADVG01000002.1"/>
</dbReference>
<protein>
    <recommendedName>
        <fullName evidence="5">Peptidase C39-like domain-containing protein</fullName>
    </recommendedName>
</protein>
<keyword evidence="4" id="KW-1185">Reference proteome</keyword>
<accession>D6TKR6</accession>
<feature type="region of interest" description="Disordered" evidence="1">
    <location>
        <begin position="29"/>
        <end position="54"/>
    </location>
</feature>
<name>D6TKR6_KTERA</name>
<feature type="transmembrane region" description="Helical" evidence="2">
    <location>
        <begin position="89"/>
        <end position="108"/>
    </location>
</feature>
<dbReference type="Gene3D" id="3.90.70.10">
    <property type="entry name" value="Cysteine proteinases"/>
    <property type="match status" value="1"/>
</dbReference>
<evidence type="ECO:0008006" key="5">
    <source>
        <dbReference type="Google" id="ProtNLM"/>
    </source>
</evidence>
<dbReference type="AlphaFoldDB" id="D6TKR6"/>
<sequence>MFVPLVILLIAGMTILLGLFFSHRSPHSDSRSFPYDRSPRNAPRGLSEVRGRGTQRRHLEQTYHHYRFEPRASFLSWAGLQSSVSSRSLYGSLLILATFVIAGFWLWARVFSSSPTILQQQYPDAAASASPPASTSTPSINQQLQASKVLARVSQLDPQQYNSTQEYNTWAYSACSAAAMTEVINSYQKANNTGKQYRITDILSTETSVHAITPDLGLLEPLGIDRTVSRFGFQTSWLNKPSIQDLVRIGNSGRPIIISFPPDRWSGGHLLVARGGNDTSVYLADSSRLNMQVMDYKTFNKYWAGFAVIVTPNNQK</sequence>
<organism evidence="3 4">
    <name type="scientific">Ktedonobacter racemifer DSM 44963</name>
    <dbReference type="NCBI Taxonomy" id="485913"/>
    <lineage>
        <taxon>Bacteria</taxon>
        <taxon>Bacillati</taxon>
        <taxon>Chloroflexota</taxon>
        <taxon>Ktedonobacteria</taxon>
        <taxon>Ktedonobacterales</taxon>
        <taxon>Ktedonobacteraceae</taxon>
        <taxon>Ktedonobacter</taxon>
    </lineage>
</organism>
<dbReference type="InParanoid" id="D6TKR6"/>
<keyword evidence="2" id="KW-0472">Membrane</keyword>
<evidence type="ECO:0000313" key="3">
    <source>
        <dbReference type="EMBL" id="EFH86366.1"/>
    </source>
</evidence>
<evidence type="ECO:0000313" key="4">
    <source>
        <dbReference type="Proteomes" id="UP000004508"/>
    </source>
</evidence>
<gene>
    <name evidence="3" type="ORF">Krac_7660</name>
</gene>
<reference evidence="3 4" key="1">
    <citation type="journal article" date="2011" name="Stand. Genomic Sci.">
        <title>Non-contiguous finished genome sequence and contextual data of the filamentous soil bacterium Ktedonobacter racemifer type strain (SOSP1-21).</title>
        <authorList>
            <person name="Chang Y.J."/>
            <person name="Land M."/>
            <person name="Hauser L."/>
            <person name="Chertkov O."/>
            <person name="Del Rio T.G."/>
            <person name="Nolan M."/>
            <person name="Copeland A."/>
            <person name="Tice H."/>
            <person name="Cheng J.F."/>
            <person name="Lucas S."/>
            <person name="Han C."/>
            <person name="Goodwin L."/>
            <person name="Pitluck S."/>
            <person name="Ivanova N."/>
            <person name="Ovchinikova G."/>
            <person name="Pati A."/>
            <person name="Chen A."/>
            <person name="Palaniappan K."/>
            <person name="Mavromatis K."/>
            <person name="Liolios K."/>
            <person name="Brettin T."/>
            <person name="Fiebig A."/>
            <person name="Rohde M."/>
            <person name="Abt B."/>
            <person name="Goker M."/>
            <person name="Detter J.C."/>
            <person name="Woyke T."/>
            <person name="Bristow J."/>
            <person name="Eisen J.A."/>
            <person name="Markowitz V."/>
            <person name="Hugenholtz P."/>
            <person name="Kyrpides N.C."/>
            <person name="Klenk H.P."/>
            <person name="Lapidus A."/>
        </authorList>
    </citation>
    <scope>NUCLEOTIDE SEQUENCE [LARGE SCALE GENOMIC DNA]</scope>
    <source>
        <strain evidence="4">DSM 44963</strain>
    </source>
</reference>